<dbReference type="InterPro" id="IPR025857">
    <property type="entry name" value="MacB_PCD"/>
</dbReference>
<name>A0A3A1WHZ8_9HYPH</name>
<keyword evidence="5 7" id="KW-1133">Transmembrane helix</keyword>
<comment type="similarity">
    <text evidence="2">Belongs to the ABC-4 integral membrane protein family. LolC/E subfamily.</text>
</comment>
<feature type="domain" description="ABC3 transporter permease C-terminal" evidence="8">
    <location>
        <begin position="263"/>
        <end position="386"/>
    </location>
</feature>
<feature type="domain" description="MacB-like periplasmic core" evidence="9">
    <location>
        <begin position="483"/>
        <end position="681"/>
    </location>
</feature>
<evidence type="ECO:0000256" key="4">
    <source>
        <dbReference type="ARBA" id="ARBA00022692"/>
    </source>
</evidence>
<dbReference type="RefSeq" id="WP_119541448.1">
    <property type="nucleotide sequence ID" value="NZ_QYRN01000012.1"/>
</dbReference>
<evidence type="ECO:0000256" key="6">
    <source>
        <dbReference type="ARBA" id="ARBA00023136"/>
    </source>
</evidence>
<keyword evidence="3" id="KW-1003">Cell membrane</keyword>
<dbReference type="Pfam" id="PF12704">
    <property type="entry name" value="MacB_PCD"/>
    <property type="match status" value="2"/>
</dbReference>
<dbReference type="GO" id="GO:0098797">
    <property type="term" value="C:plasma membrane protein complex"/>
    <property type="evidence" value="ECO:0007669"/>
    <property type="project" value="TreeGrafter"/>
</dbReference>
<evidence type="ECO:0000256" key="5">
    <source>
        <dbReference type="ARBA" id="ARBA00022989"/>
    </source>
</evidence>
<evidence type="ECO:0000313" key="10">
    <source>
        <dbReference type="EMBL" id="RIX97957.1"/>
    </source>
</evidence>
<organism evidence="10 11">
    <name type="scientific">Aureimonas flava</name>
    <dbReference type="NCBI Taxonomy" id="2320271"/>
    <lineage>
        <taxon>Bacteria</taxon>
        <taxon>Pseudomonadati</taxon>
        <taxon>Pseudomonadota</taxon>
        <taxon>Alphaproteobacteria</taxon>
        <taxon>Hyphomicrobiales</taxon>
        <taxon>Aurantimonadaceae</taxon>
        <taxon>Aureimonas</taxon>
    </lineage>
</organism>
<feature type="transmembrane region" description="Helical" evidence="7">
    <location>
        <begin position="713"/>
        <end position="737"/>
    </location>
</feature>
<dbReference type="InterPro" id="IPR003838">
    <property type="entry name" value="ABC3_permease_C"/>
</dbReference>
<feature type="transmembrane region" description="Helical" evidence="7">
    <location>
        <begin position="303"/>
        <end position="334"/>
    </location>
</feature>
<dbReference type="PANTHER" id="PTHR30489:SF0">
    <property type="entry name" value="LIPOPROTEIN-RELEASING SYSTEM TRANSMEMBRANE PROTEIN LOLE"/>
    <property type="match status" value="1"/>
</dbReference>
<feature type="transmembrane region" description="Helical" evidence="7">
    <location>
        <begin position="431"/>
        <end position="451"/>
    </location>
</feature>
<evidence type="ECO:0000256" key="3">
    <source>
        <dbReference type="ARBA" id="ARBA00022475"/>
    </source>
</evidence>
<accession>A0A3A1WHZ8</accession>
<comment type="subcellular location">
    <subcellularLocation>
        <location evidence="1">Cell membrane</location>
        <topology evidence="1">Multi-pass membrane protein</topology>
    </subcellularLocation>
</comment>
<feature type="transmembrane region" description="Helical" evidence="7">
    <location>
        <begin position="29"/>
        <end position="49"/>
    </location>
</feature>
<feature type="transmembrane region" description="Helical" evidence="7">
    <location>
        <begin position="483"/>
        <end position="503"/>
    </location>
</feature>
<keyword evidence="11" id="KW-1185">Reference proteome</keyword>
<dbReference type="OrthoDB" id="343744at2"/>
<feature type="domain" description="MacB-like periplasmic core" evidence="9">
    <location>
        <begin position="30"/>
        <end position="228"/>
    </location>
</feature>
<feature type="domain" description="ABC3 transporter permease C-terminal" evidence="8">
    <location>
        <begin position="717"/>
        <end position="830"/>
    </location>
</feature>
<evidence type="ECO:0000259" key="9">
    <source>
        <dbReference type="Pfam" id="PF12704"/>
    </source>
</evidence>
<feature type="transmembrane region" description="Helical" evidence="7">
    <location>
        <begin position="262"/>
        <end position="283"/>
    </location>
</feature>
<protein>
    <submittedName>
        <fullName evidence="10">ABC transporter permease</fullName>
    </submittedName>
</protein>
<dbReference type="Pfam" id="PF02687">
    <property type="entry name" value="FtsX"/>
    <property type="match status" value="2"/>
</dbReference>
<dbReference type="AlphaFoldDB" id="A0A3A1WHZ8"/>
<dbReference type="EMBL" id="QYRN01000012">
    <property type="protein sequence ID" value="RIX97957.1"/>
    <property type="molecule type" value="Genomic_DNA"/>
</dbReference>
<feature type="transmembrane region" description="Helical" evidence="7">
    <location>
        <begin position="758"/>
        <end position="786"/>
    </location>
</feature>
<dbReference type="InterPro" id="IPR051447">
    <property type="entry name" value="Lipoprotein-release_system"/>
</dbReference>
<reference evidence="11" key="1">
    <citation type="submission" date="2018-09" db="EMBL/GenBank/DDBJ databases">
        <authorList>
            <person name="Tuo L."/>
        </authorList>
    </citation>
    <scope>NUCLEOTIDE SEQUENCE [LARGE SCALE GENOMIC DNA]</scope>
    <source>
        <strain evidence="11">M2BS4Y-1</strain>
    </source>
</reference>
<evidence type="ECO:0000256" key="2">
    <source>
        <dbReference type="ARBA" id="ARBA00005236"/>
    </source>
</evidence>
<feature type="transmembrane region" description="Helical" evidence="7">
    <location>
        <begin position="354"/>
        <end position="377"/>
    </location>
</feature>
<proteinExistence type="inferred from homology"/>
<feature type="transmembrane region" description="Helical" evidence="7">
    <location>
        <begin position="806"/>
        <end position="826"/>
    </location>
</feature>
<feature type="transmembrane region" description="Helical" evidence="7">
    <location>
        <begin position="406"/>
        <end position="425"/>
    </location>
</feature>
<sequence>MAEAGGLADARLALRWLIAGEGRAHPARFLLTALAIAVGVALGFAVHLVNGSALASFEGAVRSVNGAADLQVRAASPLGFDEAAYGRVALADGVADASPVVVLDARAGDGAFTLLGLDVLRAARVTPALVGLDARGVDRSRAVVFSADALFLSRAALAATGAAVGDTIAVSANGRTVPLRVAGTLDGAGDGQRLGTIDIAAAQWRFDRLGRLDRIDLSLDDRRAAEAALPPLLPAEASLGTQDTEARQGSALSRAYRVNLDMLALVALLTGGFLVFSAQALSVARRLRSFALLRTLGLPRGGVVAAVTLEGLAIGLLGAAAGLALGYGLAAAALRLLGGDLGAGYFEGGAAHVVFQPLAAAVFFALGLAAAVLGSALPARAASRAAPAASLKNAGDLVDPRTRMPVLPAAFLLAAGVLASLAPPVAGLPVLGFAGMALMLAGGVAGVPWAARQLLKPLLRRPPRRVPALLAVRHVQGSPGEAATALCGIVASTALVIAMATMVTSFRTAVDEWLGDVLSADIYLRADAGSGFDPATQARLQAVPGVAAVAFSRQLPLSIAPDRPPVSLIARDLGPGGASGLLRPVETATAPAPAGTVPVYVSEPAARLYGWRPGRTIALPLGQGAAFFVSGIWRDYARQQGAVAIASADYTRLTGDATRDEAAATLAPGADAAAVGRALRAALPAGVEASLARPAELRAFALDLFDRSFAVTYALQGVAMLVGLAGVAATISAQTLARTREFGMLRHLGVSRGQIRAMLGLEGALLGAVGAVSGVALGLALGQVLIHVINPQSFNWTMGTRVPWPTLAVVSAVLVVAAASTAVLAGRRATARDAVQAVREDW</sequence>
<gene>
    <name evidence="10" type="ORF">D3218_17900</name>
</gene>
<comment type="caution">
    <text evidence="10">The sequence shown here is derived from an EMBL/GenBank/DDBJ whole genome shotgun (WGS) entry which is preliminary data.</text>
</comment>
<keyword evidence="6 7" id="KW-0472">Membrane</keyword>
<evidence type="ECO:0000313" key="11">
    <source>
        <dbReference type="Proteomes" id="UP000265750"/>
    </source>
</evidence>
<dbReference type="GO" id="GO:0044874">
    <property type="term" value="P:lipoprotein localization to outer membrane"/>
    <property type="evidence" value="ECO:0007669"/>
    <property type="project" value="TreeGrafter"/>
</dbReference>
<evidence type="ECO:0000256" key="1">
    <source>
        <dbReference type="ARBA" id="ARBA00004651"/>
    </source>
</evidence>
<evidence type="ECO:0000256" key="7">
    <source>
        <dbReference type="SAM" id="Phobius"/>
    </source>
</evidence>
<dbReference type="Proteomes" id="UP000265750">
    <property type="component" value="Unassembled WGS sequence"/>
</dbReference>
<keyword evidence="4 7" id="KW-0812">Transmembrane</keyword>
<evidence type="ECO:0000259" key="8">
    <source>
        <dbReference type="Pfam" id="PF02687"/>
    </source>
</evidence>
<dbReference type="PANTHER" id="PTHR30489">
    <property type="entry name" value="LIPOPROTEIN-RELEASING SYSTEM TRANSMEMBRANE PROTEIN LOLE"/>
    <property type="match status" value="1"/>
</dbReference>